<evidence type="ECO:0000256" key="2">
    <source>
        <dbReference type="ARBA" id="ARBA00022670"/>
    </source>
</evidence>
<organism evidence="5 6">
    <name type="scientific">Brassica campestris</name>
    <name type="common">Field mustard</name>
    <dbReference type="NCBI Taxonomy" id="3711"/>
    <lineage>
        <taxon>Eukaryota</taxon>
        <taxon>Viridiplantae</taxon>
        <taxon>Streptophyta</taxon>
        <taxon>Embryophyta</taxon>
        <taxon>Tracheophyta</taxon>
        <taxon>Spermatophyta</taxon>
        <taxon>Magnoliopsida</taxon>
        <taxon>eudicotyledons</taxon>
        <taxon>Gunneridae</taxon>
        <taxon>Pentapetalae</taxon>
        <taxon>rosids</taxon>
        <taxon>malvids</taxon>
        <taxon>Brassicales</taxon>
        <taxon>Brassicaceae</taxon>
        <taxon>Brassiceae</taxon>
        <taxon>Brassica</taxon>
    </lineage>
</organism>
<reference evidence="5 6" key="1">
    <citation type="submission" date="2018-06" db="EMBL/GenBank/DDBJ databases">
        <title>WGS assembly of Brassica rapa FPsc.</title>
        <authorList>
            <person name="Bowman J."/>
            <person name="Kohchi T."/>
            <person name="Yamato K."/>
            <person name="Jenkins J."/>
            <person name="Shu S."/>
            <person name="Ishizaki K."/>
            <person name="Yamaoka S."/>
            <person name="Nishihama R."/>
            <person name="Nakamura Y."/>
            <person name="Berger F."/>
            <person name="Adam C."/>
            <person name="Aki S."/>
            <person name="Althoff F."/>
            <person name="Araki T."/>
            <person name="Arteaga-Vazquez M."/>
            <person name="Balasubrmanian S."/>
            <person name="Bauer D."/>
            <person name="Boehm C."/>
            <person name="Briginshaw L."/>
            <person name="Caballero-Perez J."/>
            <person name="Catarino B."/>
            <person name="Chen F."/>
            <person name="Chiyoda S."/>
            <person name="Chovatia M."/>
            <person name="Davies K."/>
            <person name="Delmans M."/>
            <person name="Demura T."/>
            <person name="Dierschke T."/>
            <person name="Dolan L."/>
            <person name="Dorantes-Acosta A."/>
            <person name="Eklund D."/>
            <person name="Florent S."/>
            <person name="Flores-Sandoval E."/>
            <person name="Fujiyama A."/>
            <person name="Fukuzawa H."/>
            <person name="Galik B."/>
            <person name="Grimanelli D."/>
            <person name="Grimwood J."/>
            <person name="Grossniklaus U."/>
            <person name="Hamada T."/>
            <person name="Haseloff J."/>
            <person name="Hetherington A."/>
            <person name="Higo A."/>
            <person name="Hirakawa Y."/>
            <person name="Hundley H."/>
            <person name="Ikeda Y."/>
            <person name="Inoue K."/>
            <person name="Inoue S."/>
            <person name="Ishida S."/>
            <person name="Jia Q."/>
            <person name="Kakita M."/>
            <person name="Kanazawa T."/>
            <person name="Kawai Y."/>
            <person name="Kawashima T."/>
            <person name="Kennedy M."/>
            <person name="Kinose K."/>
            <person name="Kinoshita T."/>
            <person name="Kohara Y."/>
            <person name="Koide E."/>
            <person name="Komatsu K."/>
            <person name="Kopischke S."/>
            <person name="Kubo M."/>
            <person name="Kyozuka J."/>
            <person name="Lagercrantz U."/>
            <person name="Lin S."/>
            <person name="Lindquist E."/>
            <person name="Lipzen A."/>
            <person name="Lu C."/>
            <person name="Luna E."/>
            <person name="Martienssen R."/>
            <person name="Minamino N."/>
            <person name="Mizutani M."/>
            <person name="Mizutani M."/>
            <person name="Mochizuki N."/>
            <person name="Monte I."/>
            <person name="Mosher R."/>
            <person name="Nagasaki H."/>
            <person name="Nakagami H."/>
            <person name="Naramoto S."/>
            <person name="Nishitani K."/>
            <person name="Ohtani M."/>
            <person name="Okamoto T."/>
            <person name="Okumura M."/>
            <person name="Phillips J."/>
            <person name="Pollak B."/>
            <person name="Reinders A."/>
            <person name="Roevekamp M."/>
            <person name="Sano R."/>
            <person name="Sawa S."/>
            <person name="Schmid M."/>
            <person name="Shirakawa M."/>
            <person name="Solano R."/>
            <person name="Spunde A."/>
            <person name="Suetsugu N."/>
            <person name="Sugano S."/>
            <person name="Sugiyama A."/>
            <person name="Sun R."/>
            <person name="Suzuki Y."/>
            <person name="Takenaka M."/>
            <person name="Takezawa D."/>
            <person name="Tomogane H."/>
            <person name="Tsuzuki M."/>
            <person name="Ueda T."/>
            <person name="Umeda M."/>
            <person name="Ward J."/>
            <person name="Watanabe Y."/>
            <person name="Yazaki K."/>
            <person name="Yokoyama R."/>
            <person name="Yoshitake Y."/>
            <person name="Yotsui I."/>
            <person name="Zachgo S."/>
            <person name="Schmutz J."/>
        </authorList>
    </citation>
    <scope>NUCLEOTIDE SEQUENCE [LARGE SCALE GENOMIC DNA]</scope>
    <source>
        <strain evidence="6">cv. B-3</strain>
    </source>
</reference>
<dbReference type="Pfam" id="PF02902">
    <property type="entry name" value="Peptidase_C48"/>
    <property type="match status" value="1"/>
</dbReference>
<gene>
    <name evidence="5" type="ORF">BRARA_J00667</name>
</gene>
<dbReference type="AlphaFoldDB" id="A0A397XIQ2"/>
<evidence type="ECO:0000256" key="3">
    <source>
        <dbReference type="ARBA" id="ARBA00022801"/>
    </source>
</evidence>
<dbReference type="Proteomes" id="UP000264353">
    <property type="component" value="Chromosome A10"/>
</dbReference>
<name>A0A397XIQ2_BRACM</name>
<proteinExistence type="inferred from homology"/>
<dbReference type="GO" id="GO:0006508">
    <property type="term" value="P:proteolysis"/>
    <property type="evidence" value="ECO:0007669"/>
    <property type="project" value="UniProtKB-KW"/>
</dbReference>
<evidence type="ECO:0000313" key="6">
    <source>
        <dbReference type="Proteomes" id="UP000264353"/>
    </source>
</evidence>
<evidence type="ECO:0000313" key="5">
    <source>
        <dbReference type="EMBL" id="RID40635.1"/>
    </source>
</evidence>
<dbReference type="InterPro" id="IPR038765">
    <property type="entry name" value="Papain-like_cys_pep_sf"/>
</dbReference>
<dbReference type="SUPFAM" id="SSF54001">
    <property type="entry name" value="Cysteine proteinases"/>
    <property type="match status" value="1"/>
</dbReference>
<accession>A0A397XIQ2</accession>
<dbReference type="InterPro" id="IPR003653">
    <property type="entry name" value="Peptidase_C48_C"/>
</dbReference>
<comment type="similarity">
    <text evidence="1">Belongs to the peptidase C48 family.</text>
</comment>
<evidence type="ECO:0000259" key="4">
    <source>
        <dbReference type="Pfam" id="PF02902"/>
    </source>
</evidence>
<protein>
    <recommendedName>
        <fullName evidence="4">Ubiquitin-like protease family profile domain-containing protein</fullName>
    </recommendedName>
</protein>
<feature type="domain" description="Ubiquitin-like protease family profile" evidence="4">
    <location>
        <begin position="18"/>
        <end position="111"/>
    </location>
</feature>
<sequence>MDPLLLEYGKGQLPSHSRTQKFWNVDVDRMYIHVWVNCNHWIALCISFVTRNIQVFDCGGRKRIKEVEAFTHLISRIVKVVYGLNRLNCHCGVYTIKHIECHMLGLDISLVCDDNIWEARIKTMWDLWEASTNPKLIQRMSKYEPPKFIIFRSDFAIIYCW</sequence>
<keyword evidence="2" id="KW-0645">Protease</keyword>
<keyword evidence="3" id="KW-0378">Hydrolase</keyword>
<dbReference type="Gene3D" id="3.40.395.10">
    <property type="entry name" value="Adenoviral Proteinase, Chain A"/>
    <property type="match status" value="1"/>
</dbReference>
<evidence type="ECO:0000256" key="1">
    <source>
        <dbReference type="ARBA" id="ARBA00005234"/>
    </source>
</evidence>
<dbReference type="EMBL" id="CM010637">
    <property type="protein sequence ID" value="RID40635.1"/>
    <property type="molecule type" value="Genomic_DNA"/>
</dbReference>
<dbReference type="GO" id="GO:0008234">
    <property type="term" value="F:cysteine-type peptidase activity"/>
    <property type="evidence" value="ECO:0007669"/>
    <property type="project" value="InterPro"/>
</dbReference>